<comment type="caution">
    <text evidence="1">The sequence shown here is derived from an EMBL/GenBank/DDBJ whole genome shotgun (WGS) entry which is preliminary data.</text>
</comment>
<dbReference type="EMBL" id="VRYZ01000002">
    <property type="protein sequence ID" value="TXS93217.1"/>
    <property type="molecule type" value="Genomic_DNA"/>
</dbReference>
<gene>
    <name evidence="1" type="ORF">FVW59_05055</name>
</gene>
<dbReference type="Proteomes" id="UP000321933">
    <property type="component" value="Unassembled WGS sequence"/>
</dbReference>
<dbReference type="RefSeq" id="WP_148063153.1">
    <property type="nucleotide sequence ID" value="NZ_VRYZ01000002.1"/>
</dbReference>
<reference evidence="1 2" key="1">
    <citation type="submission" date="2019-08" db="EMBL/GenBank/DDBJ databases">
        <title>Parahaliea maris sp. nov., isolated from the surface seawater.</title>
        <authorList>
            <person name="Liu Y."/>
        </authorList>
    </citation>
    <scope>NUCLEOTIDE SEQUENCE [LARGE SCALE GENOMIC DNA]</scope>
    <source>
        <strain evidence="1 2">S2-26</strain>
    </source>
</reference>
<proteinExistence type="predicted"/>
<organism evidence="1 2">
    <name type="scientific">Parahaliea aestuarii</name>
    <dbReference type="NCBI Taxonomy" id="1852021"/>
    <lineage>
        <taxon>Bacteria</taxon>
        <taxon>Pseudomonadati</taxon>
        <taxon>Pseudomonadota</taxon>
        <taxon>Gammaproteobacteria</taxon>
        <taxon>Cellvibrionales</taxon>
        <taxon>Halieaceae</taxon>
        <taxon>Parahaliea</taxon>
    </lineage>
</organism>
<evidence type="ECO:0000313" key="1">
    <source>
        <dbReference type="EMBL" id="TXS93217.1"/>
    </source>
</evidence>
<name>A0A5C9A0U0_9GAMM</name>
<protein>
    <submittedName>
        <fullName evidence="1">Uncharacterized protein</fullName>
    </submittedName>
</protein>
<accession>A0A5C9A0U0</accession>
<evidence type="ECO:0000313" key="2">
    <source>
        <dbReference type="Proteomes" id="UP000321933"/>
    </source>
</evidence>
<dbReference type="AlphaFoldDB" id="A0A5C9A0U0"/>
<sequence>MFFRKNEPVGTDITFWKALRHLVAFQLKLAADAVRDIVMSPLSVLAFFLDAVRSPTLEDSFYLRLMLFGRRTDRFINLFDEYKDKGHATMDEAIENLESMATRLVKESESRSRE</sequence>
<dbReference type="OrthoDB" id="8030924at2"/>
<keyword evidence="2" id="KW-1185">Reference proteome</keyword>